<name>A0A3P7LYJ0_CYLGO</name>
<dbReference type="AlphaFoldDB" id="A0A3P7LYJ0"/>
<organism evidence="1 2">
    <name type="scientific">Cylicostephanus goldi</name>
    <name type="common">Nematode worm</name>
    <dbReference type="NCBI Taxonomy" id="71465"/>
    <lineage>
        <taxon>Eukaryota</taxon>
        <taxon>Metazoa</taxon>
        <taxon>Ecdysozoa</taxon>
        <taxon>Nematoda</taxon>
        <taxon>Chromadorea</taxon>
        <taxon>Rhabditida</taxon>
        <taxon>Rhabditina</taxon>
        <taxon>Rhabditomorpha</taxon>
        <taxon>Strongyloidea</taxon>
        <taxon>Strongylidae</taxon>
        <taxon>Cylicostephanus</taxon>
    </lineage>
</organism>
<proteinExistence type="predicted"/>
<protein>
    <submittedName>
        <fullName evidence="1">Uncharacterized protein</fullName>
    </submittedName>
</protein>
<reference evidence="1 2" key="1">
    <citation type="submission" date="2018-11" db="EMBL/GenBank/DDBJ databases">
        <authorList>
            <consortium name="Pathogen Informatics"/>
        </authorList>
    </citation>
    <scope>NUCLEOTIDE SEQUENCE [LARGE SCALE GENOMIC DNA]</scope>
</reference>
<evidence type="ECO:0000313" key="1">
    <source>
        <dbReference type="EMBL" id="VDN22075.1"/>
    </source>
</evidence>
<evidence type="ECO:0000313" key="2">
    <source>
        <dbReference type="Proteomes" id="UP000271889"/>
    </source>
</evidence>
<keyword evidence="2" id="KW-1185">Reference proteome</keyword>
<gene>
    <name evidence="1" type="ORF">CGOC_LOCUS9201</name>
</gene>
<dbReference type="EMBL" id="UYRV01106179">
    <property type="protein sequence ID" value="VDN22075.1"/>
    <property type="molecule type" value="Genomic_DNA"/>
</dbReference>
<accession>A0A3P7LYJ0</accession>
<sequence>MGRFTHSGVTTEPFAGTIILFDLIISSPAAVHQEILKDKVHAVRDGLLAHLHQEILKDESHNVCDAPLAHVTQES</sequence>
<dbReference type="Proteomes" id="UP000271889">
    <property type="component" value="Unassembled WGS sequence"/>
</dbReference>